<accession>A0ABX3D057</accession>
<keyword evidence="2" id="KW-1185">Reference proteome</keyword>
<dbReference type="Proteomes" id="UP000242153">
    <property type="component" value="Unassembled WGS sequence"/>
</dbReference>
<sequence length="93" mass="10891">MQALFFFAHKILYLIHAILLAPNLDHFKKICIHVLTKKSFINYIHYNNSPIPKTHHKKHRSEGGNHFGEFSVRVNEQQSNADVKNGKYNKTDF</sequence>
<protein>
    <recommendedName>
        <fullName evidence="3">Secreted protein</fullName>
    </recommendedName>
</protein>
<organism evidence="1 2">
    <name type="scientific">Planococcus salinarum</name>
    <dbReference type="NCBI Taxonomy" id="622695"/>
    <lineage>
        <taxon>Bacteria</taxon>
        <taxon>Bacillati</taxon>
        <taxon>Bacillota</taxon>
        <taxon>Bacilli</taxon>
        <taxon>Bacillales</taxon>
        <taxon>Caryophanaceae</taxon>
        <taxon>Planococcus</taxon>
    </lineage>
</organism>
<evidence type="ECO:0008006" key="3">
    <source>
        <dbReference type="Google" id="ProtNLM"/>
    </source>
</evidence>
<gene>
    <name evidence="1" type="ORF">BB776_00815</name>
</gene>
<evidence type="ECO:0000313" key="2">
    <source>
        <dbReference type="Proteomes" id="UP000242153"/>
    </source>
</evidence>
<dbReference type="EMBL" id="MBQG01000102">
    <property type="protein sequence ID" value="OHX51156.1"/>
    <property type="molecule type" value="Genomic_DNA"/>
</dbReference>
<evidence type="ECO:0000313" key="1">
    <source>
        <dbReference type="EMBL" id="OHX51156.1"/>
    </source>
</evidence>
<name>A0ABX3D057_9BACL</name>
<reference evidence="1" key="1">
    <citation type="submission" date="2016-07" db="EMBL/GenBank/DDBJ databases">
        <title>Draft genome Planococcus salivarum.</title>
        <authorList>
            <person name="See-Too W.S."/>
        </authorList>
    </citation>
    <scope>NUCLEOTIDE SEQUENCE [LARGE SCALE GENOMIC DNA]</scope>
    <source>
        <strain evidence="1">DSM 23820</strain>
    </source>
</reference>
<comment type="caution">
    <text evidence="1">The sequence shown here is derived from an EMBL/GenBank/DDBJ whole genome shotgun (WGS) entry which is preliminary data.</text>
</comment>
<proteinExistence type="predicted"/>